<dbReference type="Gramene" id="PGSC0003DMT400087487">
    <property type="protein sequence ID" value="PGSC0003DMT400087487"/>
    <property type="gene ID" value="PGSC0003DMG400037058"/>
</dbReference>
<dbReference type="InParanoid" id="M1DDY3"/>
<keyword evidence="4" id="KW-1185">Reference proteome</keyword>
<protein>
    <submittedName>
        <fullName evidence="3">Integrase core domain containing protein</fullName>
    </submittedName>
</protein>
<organism evidence="3 4">
    <name type="scientific">Solanum tuberosum</name>
    <name type="common">Potato</name>
    <dbReference type="NCBI Taxonomy" id="4113"/>
    <lineage>
        <taxon>Eukaryota</taxon>
        <taxon>Viridiplantae</taxon>
        <taxon>Streptophyta</taxon>
        <taxon>Embryophyta</taxon>
        <taxon>Tracheophyta</taxon>
        <taxon>Spermatophyta</taxon>
        <taxon>Magnoliopsida</taxon>
        <taxon>eudicotyledons</taxon>
        <taxon>Gunneridae</taxon>
        <taxon>Pentapetalae</taxon>
        <taxon>asterids</taxon>
        <taxon>lamiids</taxon>
        <taxon>Solanales</taxon>
        <taxon>Solanaceae</taxon>
        <taxon>Solanoideae</taxon>
        <taxon>Solaneae</taxon>
        <taxon>Solanum</taxon>
    </lineage>
</organism>
<dbReference type="PaxDb" id="4113-PGSC0003DMT400087487"/>
<dbReference type="Proteomes" id="UP000011115">
    <property type="component" value="Unassembled WGS sequence"/>
</dbReference>
<name>M1DDY3_SOLTU</name>
<accession>M1DDY3</accession>
<feature type="region of interest" description="Disordered" evidence="1">
    <location>
        <begin position="216"/>
        <end position="240"/>
    </location>
</feature>
<dbReference type="HOGENOM" id="CLU_1158100_0_0_1"/>
<evidence type="ECO:0000259" key="2">
    <source>
        <dbReference type="Pfam" id="PF20167"/>
    </source>
</evidence>
<dbReference type="EnsemblPlants" id="PGSC0003DMT400087487">
    <property type="protein sequence ID" value="PGSC0003DMT400087487"/>
    <property type="gene ID" value="PGSC0003DMG400037058"/>
</dbReference>
<dbReference type="Pfam" id="PF20167">
    <property type="entry name" value="Transposase_32"/>
    <property type="match status" value="1"/>
</dbReference>
<dbReference type="AlphaFoldDB" id="M1DDY3"/>
<dbReference type="InterPro" id="IPR046796">
    <property type="entry name" value="Transposase_32_dom"/>
</dbReference>
<evidence type="ECO:0000256" key="1">
    <source>
        <dbReference type="SAM" id="MobiDB-lite"/>
    </source>
</evidence>
<sequence>MINAMTNAKGLYKTSERSNMLVTTKGFSRVVTVSVCNFAGFRREVIDARKEKELKMTSDATSQSNKSLVIWLARHLATDGEHAKWVQTVSLGIKKATLTFAAEYFWLLVRNRVSPTQVDNVLTWDRAVMVATMVVGLEIDFSRILISVIHERAFKATTTLPFPCLIFQLCTDSGVQVWHCDRLLQATKTLDIGLIRDKANVAAHRREPQVEVPLLGDDPVADMEQMHDDDTSPSATTAEA</sequence>
<proteinExistence type="predicted"/>
<reference evidence="4" key="1">
    <citation type="journal article" date="2011" name="Nature">
        <title>Genome sequence and analysis of the tuber crop potato.</title>
        <authorList>
            <consortium name="The Potato Genome Sequencing Consortium"/>
        </authorList>
    </citation>
    <scope>NUCLEOTIDE SEQUENCE [LARGE SCALE GENOMIC DNA]</scope>
    <source>
        <strain evidence="4">cv. DM1-3 516 R44</strain>
    </source>
</reference>
<reference evidence="3" key="2">
    <citation type="submission" date="2015-06" db="UniProtKB">
        <authorList>
            <consortium name="EnsemblPlants"/>
        </authorList>
    </citation>
    <scope>IDENTIFICATION</scope>
    <source>
        <strain evidence="3">DM1-3 516 R44</strain>
    </source>
</reference>
<evidence type="ECO:0000313" key="3">
    <source>
        <dbReference type="EnsemblPlants" id="PGSC0003DMT400087487"/>
    </source>
</evidence>
<evidence type="ECO:0000313" key="4">
    <source>
        <dbReference type="Proteomes" id="UP000011115"/>
    </source>
</evidence>
<feature type="domain" description="Putative plant transposon protein" evidence="2">
    <location>
        <begin position="61"/>
        <end position="175"/>
    </location>
</feature>